<dbReference type="Pfam" id="PF00249">
    <property type="entry name" value="Myb_DNA-binding"/>
    <property type="match status" value="1"/>
</dbReference>
<dbReference type="Proteomes" id="UP001178508">
    <property type="component" value="Chromosome 23"/>
</dbReference>
<feature type="region of interest" description="Disordered" evidence="10">
    <location>
        <begin position="213"/>
        <end position="243"/>
    </location>
</feature>
<evidence type="ECO:0000256" key="7">
    <source>
        <dbReference type="ARBA" id="ARBA00023163"/>
    </source>
</evidence>
<feature type="compositionally biased region" description="Low complexity" evidence="10">
    <location>
        <begin position="88"/>
        <end position="98"/>
    </location>
</feature>
<dbReference type="SMART" id="SM01189">
    <property type="entry name" value="ELM2"/>
    <property type="match status" value="1"/>
</dbReference>
<keyword evidence="7" id="KW-0804">Transcription</keyword>
<dbReference type="PANTHER" id="PTHR16089:SF43">
    <property type="match status" value="1"/>
</dbReference>
<reference evidence="14" key="1">
    <citation type="submission" date="2023-08" db="EMBL/GenBank/DDBJ databases">
        <authorList>
            <person name="Alioto T."/>
            <person name="Alioto T."/>
            <person name="Gomez Garrido J."/>
        </authorList>
    </citation>
    <scope>NUCLEOTIDE SEQUENCE</scope>
</reference>
<evidence type="ECO:0000313" key="14">
    <source>
        <dbReference type="EMBL" id="CAJ1086385.1"/>
    </source>
</evidence>
<evidence type="ECO:0000259" key="11">
    <source>
        <dbReference type="PROSITE" id="PS50157"/>
    </source>
</evidence>
<feature type="compositionally biased region" description="Basic and acidic residues" evidence="10">
    <location>
        <begin position="306"/>
        <end position="316"/>
    </location>
</feature>
<keyword evidence="2" id="KW-0479">Metal-binding</keyword>
<evidence type="ECO:0000256" key="2">
    <source>
        <dbReference type="ARBA" id="ARBA00022723"/>
    </source>
</evidence>
<evidence type="ECO:0000313" key="15">
    <source>
        <dbReference type="Proteomes" id="UP001178508"/>
    </source>
</evidence>
<feature type="compositionally biased region" description="Polar residues" evidence="10">
    <location>
        <begin position="525"/>
        <end position="551"/>
    </location>
</feature>
<name>A0AAV1HLA6_XYRNO</name>
<dbReference type="FunFam" id="1.10.10.60:FF:000012">
    <property type="entry name" value="Metastasis-associated 1 family, member 3"/>
    <property type="match status" value="1"/>
</dbReference>
<keyword evidence="15" id="KW-1185">Reference proteome</keyword>
<dbReference type="GO" id="GO:0000118">
    <property type="term" value="C:histone deacetylase complex"/>
    <property type="evidence" value="ECO:0007669"/>
    <property type="project" value="TreeGrafter"/>
</dbReference>
<dbReference type="InterPro" id="IPR017884">
    <property type="entry name" value="SANT_dom"/>
</dbReference>
<evidence type="ECO:0000259" key="13">
    <source>
        <dbReference type="PROSITE" id="PS51293"/>
    </source>
</evidence>
<keyword evidence="5" id="KW-0805">Transcription regulation</keyword>
<keyword evidence="3 9" id="KW-0863">Zinc-finger</keyword>
<keyword evidence="8" id="KW-0539">Nucleus</keyword>
<keyword evidence="4" id="KW-0862">Zinc</keyword>
<evidence type="ECO:0000256" key="8">
    <source>
        <dbReference type="ARBA" id="ARBA00023242"/>
    </source>
</evidence>
<dbReference type="AlphaFoldDB" id="A0AAV1HLA6"/>
<feature type="region of interest" description="Disordered" evidence="10">
    <location>
        <begin position="954"/>
        <end position="983"/>
    </location>
</feature>
<sequence>MSNRGPTYVRRKSGAYDWHSSRTRKAVMDNYSSTQPFHNHHHHFHPALPSLQSPDVGYLPSQHTLDVPLSQYGSTCRDEEPKTSFATSSGGKRGSSSSSDERSLLNASGGTLDGHANLRGHFNDESVRGNHFANDGFYPLNCSAEENIANYSGFGSCGAKFETVYNREDSVSCFIKQTSYNKSATGSLNDGCGSYCRTDSMLNNDYLDKDRDYGSSCGSGEDQQQAAEDEGPWLSVSPSDQTGRWRGAAAADAITSHCPPERSAVNMSSGIHIQKLDSFSEAFLSQRKRSFPVILGGDSSQQIWHSGERQGERHSCAFDSDSYPPPSSSSSPPAHLSLPSFPSPPTSSHLMSSVLSPPPTPLPPPSLSPLKMDSPVTFGGTGHSLSQMGEPLGPLQIFASRIQSLPSVHSPGMIWKFALPSRCFKQSYGDLNNMEGTLRSSHGRDYSNITGSNNIPQSPDSSVPSSSSGRSPLHPVKTLCPANAASPISSPHAASHSSHSTRQHYEGAEMLTFHVSDQKIKNGLTSVKQSQQQAPKTYTGTPFSSILQSSRGQKRGPYTPRPQLNPVRTGRGLYSCISSLHHREEKTAWKEENNDCGVLPHINIGQDFQAELPPCLDGHESPEEESSREQLLWKPWGRLEESPDIQHQVERLLSVCSSSCLPGGGNNTELALHCLHHCQGDVKATLEMLLFSQLIPTEDYHYSGSDSWTDSEKNIFSAALETHGKDFSCIHKLVKTKTVFQCVEFYYLSKKLLDKQRKQKEEEIRNEAEQQKSITPICQPVDRQFGLKEAVPAPSLASFFPCKLCGKMFYKIKSRNAHMKIHRQPQEDWTDRQLQQQILTQHLVLGRPNNLMHTLGSDLLQSQAPALAFDPSGLPGASNNSNTADNVPNSSLDSSAISLSNASMLNPRTLITYSNIPAPNAHVITNTDDSDSHQRQPASVLPFQQSWGSYGHSTNSATFYNSTEGKESVDAVKVEGKQPINWQ</sequence>
<organism evidence="14 15">
    <name type="scientific">Xyrichtys novacula</name>
    <name type="common">Pearly razorfish</name>
    <name type="synonym">Hemipteronotus novacula</name>
    <dbReference type="NCBI Taxonomy" id="13765"/>
    <lineage>
        <taxon>Eukaryota</taxon>
        <taxon>Metazoa</taxon>
        <taxon>Chordata</taxon>
        <taxon>Craniata</taxon>
        <taxon>Vertebrata</taxon>
        <taxon>Euteleostomi</taxon>
        <taxon>Actinopterygii</taxon>
        <taxon>Neopterygii</taxon>
        <taxon>Teleostei</taxon>
        <taxon>Neoteleostei</taxon>
        <taxon>Acanthomorphata</taxon>
        <taxon>Eupercaria</taxon>
        <taxon>Labriformes</taxon>
        <taxon>Labridae</taxon>
        <taxon>Xyrichtys</taxon>
    </lineage>
</organism>
<dbReference type="GO" id="GO:0003714">
    <property type="term" value="F:transcription corepressor activity"/>
    <property type="evidence" value="ECO:0007669"/>
    <property type="project" value="TreeGrafter"/>
</dbReference>
<feature type="region of interest" description="Disordered" evidence="10">
    <location>
        <begin position="69"/>
        <end position="111"/>
    </location>
</feature>
<dbReference type="GO" id="GO:0008270">
    <property type="term" value="F:zinc ion binding"/>
    <property type="evidence" value="ECO:0007669"/>
    <property type="project" value="UniProtKB-KW"/>
</dbReference>
<dbReference type="PROSITE" id="PS51293">
    <property type="entry name" value="SANT"/>
    <property type="match status" value="1"/>
</dbReference>
<proteinExistence type="predicted"/>
<dbReference type="Gene3D" id="1.10.10.60">
    <property type="entry name" value="Homeodomain-like"/>
    <property type="match status" value="1"/>
</dbReference>
<dbReference type="GO" id="GO:0005667">
    <property type="term" value="C:transcription regulator complex"/>
    <property type="evidence" value="ECO:0007669"/>
    <property type="project" value="TreeGrafter"/>
</dbReference>
<dbReference type="PANTHER" id="PTHR16089">
    <property type="entry name" value="REST COREPRESSOR COREST PROTEIN-RELATED"/>
    <property type="match status" value="1"/>
</dbReference>
<evidence type="ECO:0000256" key="3">
    <source>
        <dbReference type="ARBA" id="ARBA00022771"/>
    </source>
</evidence>
<comment type="subcellular location">
    <subcellularLocation>
        <location evidence="1">Nucleus</location>
    </subcellularLocation>
</comment>
<dbReference type="Pfam" id="PF01448">
    <property type="entry name" value="ELM2"/>
    <property type="match status" value="1"/>
</dbReference>
<dbReference type="GO" id="GO:0003677">
    <property type="term" value="F:DNA binding"/>
    <property type="evidence" value="ECO:0007669"/>
    <property type="project" value="UniProtKB-KW"/>
</dbReference>
<evidence type="ECO:0000256" key="6">
    <source>
        <dbReference type="ARBA" id="ARBA00023125"/>
    </source>
</evidence>
<keyword evidence="6" id="KW-0238">DNA-binding</keyword>
<dbReference type="SUPFAM" id="SSF46689">
    <property type="entry name" value="Homeodomain-like"/>
    <property type="match status" value="1"/>
</dbReference>
<dbReference type="Gene3D" id="4.10.1240.50">
    <property type="match status" value="1"/>
</dbReference>
<gene>
    <name evidence="14" type="ORF">XNOV1_A024895</name>
</gene>
<protein>
    <submittedName>
        <fullName evidence="14">Uncharacterized protein si:dkey-19b23.10</fullName>
    </submittedName>
</protein>
<dbReference type="InterPro" id="IPR000949">
    <property type="entry name" value="ELM2_dom"/>
</dbReference>
<dbReference type="GO" id="GO:0006357">
    <property type="term" value="P:regulation of transcription by RNA polymerase II"/>
    <property type="evidence" value="ECO:0007669"/>
    <property type="project" value="TreeGrafter"/>
</dbReference>
<feature type="region of interest" description="Disordered" evidence="10">
    <location>
        <begin position="32"/>
        <end position="55"/>
    </location>
</feature>
<feature type="domain" description="ELM2" evidence="12">
    <location>
        <begin position="600"/>
        <end position="693"/>
    </location>
</feature>
<dbReference type="PROSITE" id="PS51156">
    <property type="entry name" value="ELM2"/>
    <property type="match status" value="1"/>
</dbReference>
<feature type="compositionally biased region" description="Pro residues" evidence="10">
    <location>
        <begin position="356"/>
        <end position="367"/>
    </location>
</feature>
<feature type="compositionally biased region" description="Low complexity" evidence="10">
    <location>
        <begin position="456"/>
        <end position="500"/>
    </location>
</feature>
<feature type="domain" description="C2H2-type" evidence="11">
    <location>
        <begin position="800"/>
        <end position="827"/>
    </location>
</feature>
<dbReference type="InterPro" id="IPR013087">
    <property type="entry name" value="Znf_C2H2_type"/>
</dbReference>
<dbReference type="PROSITE" id="PS00028">
    <property type="entry name" value="ZINC_FINGER_C2H2_1"/>
    <property type="match status" value="1"/>
</dbReference>
<dbReference type="EMBL" id="OY660886">
    <property type="protein sequence ID" value="CAJ1086385.1"/>
    <property type="molecule type" value="Genomic_DNA"/>
</dbReference>
<dbReference type="InterPro" id="IPR051066">
    <property type="entry name" value="Trans_reg/Corepressor"/>
</dbReference>
<feature type="compositionally biased region" description="Basic and acidic residues" evidence="10">
    <location>
        <begin position="964"/>
        <end position="976"/>
    </location>
</feature>
<dbReference type="InterPro" id="IPR001005">
    <property type="entry name" value="SANT/Myb"/>
</dbReference>
<dbReference type="PROSITE" id="PS50157">
    <property type="entry name" value="ZINC_FINGER_C2H2_2"/>
    <property type="match status" value="1"/>
</dbReference>
<dbReference type="InterPro" id="IPR009057">
    <property type="entry name" value="Homeodomain-like_sf"/>
</dbReference>
<evidence type="ECO:0000256" key="5">
    <source>
        <dbReference type="ARBA" id="ARBA00023015"/>
    </source>
</evidence>
<accession>A0AAV1HLA6</accession>
<feature type="compositionally biased region" description="Low complexity" evidence="10">
    <location>
        <begin position="328"/>
        <end position="355"/>
    </location>
</feature>
<evidence type="ECO:0000256" key="1">
    <source>
        <dbReference type="ARBA" id="ARBA00004123"/>
    </source>
</evidence>
<evidence type="ECO:0000256" key="9">
    <source>
        <dbReference type="PROSITE-ProRule" id="PRU00042"/>
    </source>
</evidence>
<feature type="region of interest" description="Disordered" evidence="10">
    <location>
        <begin position="525"/>
        <end position="565"/>
    </location>
</feature>
<evidence type="ECO:0000259" key="12">
    <source>
        <dbReference type="PROSITE" id="PS51156"/>
    </source>
</evidence>
<feature type="domain" description="SANT" evidence="13">
    <location>
        <begin position="703"/>
        <end position="754"/>
    </location>
</feature>
<evidence type="ECO:0000256" key="4">
    <source>
        <dbReference type="ARBA" id="ARBA00022833"/>
    </source>
</evidence>
<feature type="region of interest" description="Disordered" evidence="10">
    <location>
        <begin position="304"/>
        <end position="383"/>
    </location>
</feature>
<feature type="compositionally biased region" description="Polar residues" evidence="10">
    <location>
        <begin position="216"/>
        <end position="226"/>
    </location>
</feature>
<feature type="region of interest" description="Disordered" evidence="10">
    <location>
        <begin position="442"/>
        <end position="503"/>
    </location>
</feature>
<feature type="compositionally biased region" description="Polar residues" evidence="10">
    <location>
        <begin position="954"/>
        <end position="963"/>
    </location>
</feature>
<dbReference type="SMART" id="SM00717">
    <property type="entry name" value="SANT"/>
    <property type="match status" value="1"/>
</dbReference>
<evidence type="ECO:0000256" key="10">
    <source>
        <dbReference type="SAM" id="MobiDB-lite"/>
    </source>
</evidence>